<evidence type="ECO:0000256" key="1">
    <source>
        <dbReference type="SAM" id="Coils"/>
    </source>
</evidence>
<gene>
    <name evidence="2" type="ordered locus">Mfer_0310</name>
</gene>
<dbReference type="Proteomes" id="UP000002315">
    <property type="component" value="Chromosome"/>
</dbReference>
<dbReference type="STRING" id="523846.Mfer_0310"/>
<sequence length="135" mass="16076">MFEMTECQFLRKSQKTITDTTYVVLSLLKSFSKNLKDLSERENEIENLNILKKNIESIFFDYEKITPPGQYKKLYMSILRMLISLDELVASRQEELKKGVLITNLKEFEKTREKFRKLKSEVKKELKLKCGKRVK</sequence>
<evidence type="ECO:0000313" key="2">
    <source>
        <dbReference type="EMBL" id="ADP77113.1"/>
    </source>
</evidence>
<organism evidence="2 3">
    <name type="scientific">Methanothermus fervidus (strain ATCC 43054 / DSM 2088 / JCM 10308 / V24 S)</name>
    <dbReference type="NCBI Taxonomy" id="523846"/>
    <lineage>
        <taxon>Archaea</taxon>
        <taxon>Methanobacteriati</taxon>
        <taxon>Methanobacteriota</taxon>
        <taxon>Methanomada group</taxon>
        <taxon>Methanobacteria</taxon>
        <taxon>Methanobacteriales</taxon>
        <taxon>Methanothermaceae</taxon>
        <taxon>Methanothermus</taxon>
    </lineage>
</organism>
<feature type="coiled-coil region" evidence="1">
    <location>
        <begin position="28"/>
        <end position="58"/>
    </location>
</feature>
<dbReference type="OrthoDB" id="69073at2157"/>
<keyword evidence="3" id="KW-1185">Reference proteome</keyword>
<dbReference type="KEGG" id="mfv:Mfer_0310"/>
<dbReference type="EMBL" id="CP002278">
    <property type="protein sequence ID" value="ADP77113.1"/>
    <property type="molecule type" value="Genomic_DNA"/>
</dbReference>
<dbReference type="HOGENOM" id="CLU_1860704_0_0_2"/>
<name>E3GXT1_METFV</name>
<dbReference type="AlphaFoldDB" id="E3GXT1"/>
<protein>
    <submittedName>
        <fullName evidence="2">Uncharacterized protein</fullName>
    </submittedName>
</protein>
<evidence type="ECO:0000313" key="3">
    <source>
        <dbReference type="Proteomes" id="UP000002315"/>
    </source>
</evidence>
<reference evidence="2 3" key="1">
    <citation type="journal article" date="2010" name="Stand. Genomic Sci.">
        <title>Complete genome sequence of Methanothermus fervidus type strain (V24S).</title>
        <authorList>
            <person name="Anderson I."/>
            <person name="Djao O.D."/>
            <person name="Misra M."/>
            <person name="Chertkov O."/>
            <person name="Nolan M."/>
            <person name="Lucas S."/>
            <person name="Lapidus A."/>
            <person name="Del Rio T.G."/>
            <person name="Tice H."/>
            <person name="Cheng J.F."/>
            <person name="Tapia R."/>
            <person name="Han C."/>
            <person name="Goodwin L."/>
            <person name="Pitluck S."/>
            <person name="Liolios K."/>
            <person name="Ivanova N."/>
            <person name="Mavromatis K."/>
            <person name="Mikhailova N."/>
            <person name="Pati A."/>
            <person name="Brambilla E."/>
            <person name="Chen A."/>
            <person name="Palaniappan K."/>
            <person name="Land M."/>
            <person name="Hauser L."/>
            <person name="Chang Y.J."/>
            <person name="Jeffries C.D."/>
            <person name="Sikorski J."/>
            <person name="Spring S."/>
            <person name="Rohde M."/>
            <person name="Eichinger K."/>
            <person name="Huber H."/>
            <person name="Wirth R."/>
            <person name="Goker M."/>
            <person name="Detter J.C."/>
            <person name="Woyke T."/>
            <person name="Bristow J."/>
            <person name="Eisen J.A."/>
            <person name="Markowitz V."/>
            <person name="Hugenholtz P."/>
            <person name="Klenk H.P."/>
            <person name="Kyrpides N.C."/>
        </authorList>
    </citation>
    <scope>NUCLEOTIDE SEQUENCE [LARGE SCALE GENOMIC DNA]</scope>
    <source>
        <strain evidence="3">ATCC 43054 / DSM 2088 / JCM 10308 / V24 S</strain>
    </source>
</reference>
<proteinExistence type="predicted"/>
<keyword evidence="1" id="KW-0175">Coiled coil</keyword>
<accession>E3GXT1</accession>